<dbReference type="SUPFAM" id="SSF52218">
    <property type="entry name" value="Flavoproteins"/>
    <property type="match status" value="1"/>
</dbReference>
<dbReference type="InterPro" id="IPR005025">
    <property type="entry name" value="FMN_Rdtase-like_dom"/>
</dbReference>
<dbReference type="GO" id="GO:0016020">
    <property type="term" value="C:membrane"/>
    <property type="evidence" value="ECO:0007669"/>
    <property type="project" value="TreeGrafter"/>
</dbReference>
<protein>
    <submittedName>
        <fullName evidence="3">NAD(P)H:quinone oxidoreductase type IV</fullName>
    </submittedName>
</protein>
<dbReference type="PANTHER" id="PTHR30546">
    <property type="entry name" value="FLAVODOXIN-RELATED PROTEIN WRBA-RELATED"/>
    <property type="match status" value="1"/>
</dbReference>
<comment type="caution">
    <text evidence="3">The sequence shown here is derived from an EMBL/GenBank/DDBJ whole genome shotgun (WGS) entry which is preliminary data.</text>
</comment>
<reference evidence="3" key="1">
    <citation type="submission" date="2021-01" db="EMBL/GenBank/DDBJ databases">
        <title>Whole genome shotgun sequence of Sphaerisporangium rufum NBRC 109079.</title>
        <authorList>
            <person name="Komaki H."/>
            <person name="Tamura T."/>
        </authorList>
    </citation>
    <scope>NUCLEOTIDE SEQUENCE</scope>
    <source>
        <strain evidence="3">NBRC 109079</strain>
    </source>
</reference>
<accession>A0A919R6C9</accession>
<dbReference type="InterPro" id="IPR010089">
    <property type="entry name" value="Flavoprotein_WrbA-like"/>
</dbReference>
<evidence type="ECO:0000313" key="3">
    <source>
        <dbReference type="EMBL" id="GII77977.1"/>
    </source>
</evidence>
<dbReference type="NCBIfam" id="TIGR01755">
    <property type="entry name" value="flav_wrbA"/>
    <property type="match status" value="1"/>
</dbReference>
<evidence type="ECO:0000313" key="4">
    <source>
        <dbReference type="Proteomes" id="UP000655287"/>
    </source>
</evidence>
<dbReference type="AlphaFoldDB" id="A0A919R6C9"/>
<comment type="similarity">
    <text evidence="1">Belongs to the WrbA family.</text>
</comment>
<dbReference type="NCBIfam" id="NF002999">
    <property type="entry name" value="PRK03767.1"/>
    <property type="match status" value="1"/>
</dbReference>
<dbReference type="Gene3D" id="3.40.50.360">
    <property type="match status" value="1"/>
</dbReference>
<sequence>MSNVKLAIIYYSSTGTVHAMAERLAQTGEKAGAQVRVRRVAELAPAEAIEANEDWRRHAEQTKDIPVATPDDLVWADAVLFGTPTRYGNVASQLKQYLDTLGPQWQQGLLADKVYAGFTATMTAHGGQESTLLALYNTVHHFGGILVAPGYTDPLKFADGNPYGVSHVTGGSNSDPLTEVQFAALDHLAGRVVHVAGRLAGDR</sequence>
<organism evidence="3 4">
    <name type="scientific">Sphaerisporangium rufum</name>
    <dbReference type="NCBI Taxonomy" id="1381558"/>
    <lineage>
        <taxon>Bacteria</taxon>
        <taxon>Bacillati</taxon>
        <taxon>Actinomycetota</taxon>
        <taxon>Actinomycetes</taxon>
        <taxon>Streptosporangiales</taxon>
        <taxon>Streptosporangiaceae</taxon>
        <taxon>Sphaerisporangium</taxon>
    </lineage>
</organism>
<feature type="domain" description="Flavodoxin-like" evidence="2">
    <location>
        <begin position="6"/>
        <end position="189"/>
    </location>
</feature>
<dbReference type="InterPro" id="IPR029039">
    <property type="entry name" value="Flavoprotein-like_sf"/>
</dbReference>
<evidence type="ECO:0000259" key="2">
    <source>
        <dbReference type="PROSITE" id="PS50902"/>
    </source>
</evidence>
<proteinExistence type="inferred from homology"/>
<dbReference type="GO" id="GO:0003955">
    <property type="term" value="F:NAD(P)H dehydrogenase (quinone) activity"/>
    <property type="evidence" value="ECO:0007669"/>
    <property type="project" value="InterPro"/>
</dbReference>
<dbReference type="Pfam" id="PF03358">
    <property type="entry name" value="FMN_red"/>
    <property type="match status" value="1"/>
</dbReference>
<dbReference type="Proteomes" id="UP000655287">
    <property type="component" value="Unassembled WGS sequence"/>
</dbReference>
<dbReference type="InterPro" id="IPR008254">
    <property type="entry name" value="Flavodoxin/NO_synth"/>
</dbReference>
<dbReference type="PROSITE" id="PS50902">
    <property type="entry name" value="FLAVODOXIN_LIKE"/>
    <property type="match status" value="1"/>
</dbReference>
<dbReference type="GO" id="GO:0010181">
    <property type="term" value="F:FMN binding"/>
    <property type="evidence" value="ECO:0007669"/>
    <property type="project" value="InterPro"/>
</dbReference>
<gene>
    <name evidence="3" type="primary">wrbA_1</name>
    <name evidence="3" type="ORF">Sru01_29590</name>
</gene>
<keyword evidence="4" id="KW-1185">Reference proteome</keyword>
<name>A0A919R6C9_9ACTN</name>
<dbReference type="EMBL" id="BOOU01000044">
    <property type="protein sequence ID" value="GII77977.1"/>
    <property type="molecule type" value="Genomic_DNA"/>
</dbReference>
<dbReference type="PANTHER" id="PTHR30546:SF23">
    <property type="entry name" value="FLAVOPROTEIN-LIKE PROTEIN YCP4-RELATED"/>
    <property type="match status" value="1"/>
</dbReference>
<dbReference type="RefSeq" id="WP_203985051.1">
    <property type="nucleotide sequence ID" value="NZ_BOOU01000044.1"/>
</dbReference>
<evidence type="ECO:0000256" key="1">
    <source>
        <dbReference type="ARBA" id="ARBA00006961"/>
    </source>
</evidence>